<reference evidence="4" key="1">
    <citation type="submission" date="2018-07" db="EMBL/GenBank/DDBJ databases">
        <title>Genome assembly of strain Ka43.</title>
        <authorList>
            <person name="Kukolya J."/>
            <person name="Nagy I."/>
            <person name="Horvath B."/>
            <person name="Toth A."/>
        </authorList>
    </citation>
    <scope>NUCLEOTIDE SEQUENCE</scope>
    <source>
        <strain evidence="4">KB43</strain>
    </source>
</reference>
<evidence type="ECO:0000256" key="1">
    <source>
        <dbReference type="ARBA" id="ARBA00002397"/>
    </source>
</evidence>
<dbReference type="AlphaFoldDB" id="A0A928V380"/>
<proteinExistence type="inferred from homology"/>
<keyword evidence="3" id="KW-1005">Bacterial flagellum biogenesis</keyword>
<accession>A0A928V380</accession>
<dbReference type="SUPFAM" id="SSF140566">
    <property type="entry name" value="FlgN-like"/>
    <property type="match status" value="1"/>
</dbReference>
<sequence>MNRREQLLQVAEQDIQLDTADYTRLQTLMHELHQALLAHHCPQIDALNNDIATLLTNLSGRAQRRSKILSAFGLGSGGQAMNQFFQQYAATRRGTIRQQWEQLGQLTSQCKFLNERNGKLLAMHNDILTQLLDNQRDAQLYSPQFF</sequence>
<keyword evidence="4" id="KW-0966">Cell projection</keyword>
<comment type="caution">
    <text evidence="4">The sequence shown here is derived from an EMBL/GenBank/DDBJ whole genome shotgun (WGS) entry which is preliminary data.</text>
</comment>
<keyword evidence="5" id="KW-1185">Reference proteome</keyword>
<dbReference type="Proteomes" id="UP000652567">
    <property type="component" value="Unassembled WGS sequence"/>
</dbReference>
<comment type="similarity">
    <text evidence="2">Belongs to the FlgN family.</text>
</comment>
<comment type="function">
    <text evidence="1">Required for the efficient initiation of filament assembly.</text>
</comment>
<keyword evidence="4" id="KW-0282">Flagellum</keyword>
<protein>
    <submittedName>
        <fullName evidence="4">Flagellar protein FlgN</fullName>
    </submittedName>
</protein>
<organism evidence="4 5">
    <name type="scientific">Cellvibrio polysaccharolyticus</name>
    <dbReference type="NCBI Taxonomy" id="2082724"/>
    <lineage>
        <taxon>Bacteria</taxon>
        <taxon>Pseudomonadati</taxon>
        <taxon>Pseudomonadota</taxon>
        <taxon>Gammaproteobacteria</taxon>
        <taxon>Cellvibrionales</taxon>
        <taxon>Cellvibrionaceae</taxon>
        <taxon>Cellvibrio</taxon>
    </lineage>
</organism>
<evidence type="ECO:0000256" key="3">
    <source>
        <dbReference type="ARBA" id="ARBA00022795"/>
    </source>
</evidence>
<dbReference type="RefSeq" id="WP_193906443.1">
    <property type="nucleotide sequence ID" value="NZ_PRDL01000001.1"/>
</dbReference>
<keyword evidence="4" id="KW-0969">Cilium</keyword>
<dbReference type="EMBL" id="PRDL01000001">
    <property type="protein sequence ID" value="MBE8715809.1"/>
    <property type="molecule type" value="Genomic_DNA"/>
</dbReference>
<gene>
    <name evidence="4" type="ORF">C4F51_01235</name>
</gene>
<dbReference type="Gene3D" id="1.20.58.300">
    <property type="entry name" value="FlgN-like"/>
    <property type="match status" value="1"/>
</dbReference>
<dbReference type="InterPro" id="IPR036679">
    <property type="entry name" value="FlgN-like_sf"/>
</dbReference>
<evidence type="ECO:0000256" key="2">
    <source>
        <dbReference type="ARBA" id="ARBA00007703"/>
    </source>
</evidence>
<dbReference type="Pfam" id="PF05130">
    <property type="entry name" value="FlgN"/>
    <property type="match status" value="1"/>
</dbReference>
<dbReference type="InterPro" id="IPR007809">
    <property type="entry name" value="FlgN-like"/>
</dbReference>
<evidence type="ECO:0000313" key="4">
    <source>
        <dbReference type="EMBL" id="MBE8715809.1"/>
    </source>
</evidence>
<dbReference type="GO" id="GO:0044780">
    <property type="term" value="P:bacterial-type flagellum assembly"/>
    <property type="evidence" value="ECO:0007669"/>
    <property type="project" value="InterPro"/>
</dbReference>
<evidence type="ECO:0000313" key="5">
    <source>
        <dbReference type="Proteomes" id="UP000652567"/>
    </source>
</evidence>
<name>A0A928V380_9GAMM</name>